<feature type="transmembrane region" description="Helical" evidence="1">
    <location>
        <begin position="267"/>
        <end position="286"/>
    </location>
</feature>
<feature type="transmembrane region" description="Helical" evidence="1">
    <location>
        <begin position="113"/>
        <end position="133"/>
    </location>
</feature>
<keyword evidence="3" id="KW-0645">Protease</keyword>
<keyword evidence="1" id="KW-0472">Membrane</keyword>
<keyword evidence="1" id="KW-0812">Transmembrane</keyword>
<feature type="transmembrane region" description="Helical" evidence="1">
    <location>
        <begin position="210"/>
        <end position="228"/>
    </location>
</feature>
<comment type="caution">
    <text evidence="3">The sequence shown here is derived from an EMBL/GenBank/DDBJ whole genome shotgun (WGS) entry which is preliminary data.</text>
</comment>
<name>A0A3N2BXV1_9MICO</name>
<feature type="transmembrane region" description="Helical" evidence="1">
    <location>
        <begin position="29"/>
        <end position="50"/>
    </location>
</feature>
<protein>
    <submittedName>
        <fullName evidence="3">Membrane protease YdiL (CAAX protease family)</fullName>
    </submittedName>
</protein>
<dbReference type="Proteomes" id="UP000266915">
    <property type="component" value="Unassembled WGS sequence"/>
</dbReference>
<keyword evidence="3" id="KW-0378">Hydrolase</keyword>
<evidence type="ECO:0000313" key="3">
    <source>
        <dbReference type="EMBL" id="ROR80079.1"/>
    </source>
</evidence>
<feature type="transmembrane region" description="Helical" evidence="1">
    <location>
        <begin position="70"/>
        <end position="92"/>
    </location>
</feature>
<reference evidence="3 4" key="1">
    <citation type="submission" date="2018-11" db="EMBL/GenBank/DDBJ databases">
        <title>Sequencing the genomes of 1000 actinobacteria strains.</title>
        <authorList>
            <person name="Klenk H.-P."/>
        </authorList>
    </citation>
    <scope>NUCLEOTIDE SEQUENCE [LARGE SCALE GENOMIC DNA]</scope>
    <source>
        <strain evidence="3 4">DSM 14012</strain>
    </source>
</reference>
<dbReference type="RefSeq" id="WP_159453376.1">
    <property type="nucleotide sequence ID" value="NZ_FXAP01000002.1"/>
</dbReference>
<evidence type="ECO:0000256" key="1">
    <source>
        <dbReference type="SAM" id="Phobius"/>
    </source>
</evidence>
<gene>
    <name evidence="3" type="ORF">EDD42_0112</name>
</gene>
<organism evidence="3 4">
    <name type="scientific">Plantibacter flavus</name>
    <dbReference type="NCBI Taxonomy" id="150123"/>
    <lineage>
        <taxon>Bacteria</taxon>
        <taxon>Bacillati</taxon>
        <taxon>Actinomycetota</taxon>
        <taxon>Actinomycetes</taxon>
        <taxon>Micrococcales</taxon>
        <taxon>Microbacteriaceae</taxon>
        <taxon>Plantibacter</taxon>
    </lineage>
</organism>
<evidence type="ECO:0000259" key="2">
    <source>
        <dbReference type="Pfam" id="PF02517"/>
    </source>
</evidence>
<feature type="transmembrane region" description="Helical" evidence="1">
    <location>
        <begin position="235"/>
        <end position="255"/>
    </location>
</feature>
<dbReference type="InterPro" id="IPR003675">
    <property type="entry name" value="Rce1/LyrA-like_dom"/>
</dbReference>
<proteinExistence type="predicted"/>
<keyword evidence="4" id="KW-1185">Reference proteome</keyword>
<feature type="transmembrane region" description="Helical" evidence="1">
    <location>
        <begin position="183"/>
        <end position="204"/>
    </location>
</feature>
<evidence type="ECO:0000313" key="4">
    <source>
        <dbReference type="Proteomes" id="UP000266915"/>
    </source>
</evidence>
<dbReference type="EMBL" id="RKHL01000001">
    <property type="protein sequence ID" value="ROR80079.1"/>
    <property type="molecule type" value="Genomic_DNA"/>
</dbReference>
<sequence length="301" mass="31851">MPDSPSNTPSHLSGYVQGLRYRPQLWRTLVAAVSGILTLVVVLGVAAIPVGQAVDRLIGVTPFDPANPSFTVGFWAAGNVLVALLIPVSMVLHKLVYGASPGALASVTGRFRWMLLARASVVVLPVWVAYAVIMQPFLGTGSPKWTTVNLVLCVVALVTIPLQSAGEEYLFRGLIFRAIGARFARPVVSFAVATAVTALQFGLIHGATDPWGVAYYVVMGIGFAVLAERTGGLEVPILIHAANNTLLLVPVVLAGELATVSTPTGPIVLVPMLLVATVTCVLWKLAPWLTSSARRREEVTV</sequence>
<dbReference type="Pfam" id="PF02517">
    <property type="entry name" value="Rce1-like"/>
    <property type="match status" value="1"/>
</dbReference>
<feature type="transmembrane region" description="Helical" evidence="1">
    <location>
        <begin position="145"/>
        <end position="162"/>
    </location>
</feature>
<dbReference type="PANTHER" id="PTHR36435">
    <property type="entry name" value="SLR1288 PROTEIN"/>
    <property type="match status" value="1"/>
</dbReference>
<feature type="domain" description="CAAX prenyl protease 2/Lysostaphin resistance protein A-like" evidence="2">
    <location>
        <begin position="153"/>
        <end position="245"/>
    </location>
</feature>
<dbReference type="InterPro" id="IPR052710">
    <property type="entry name" value="CAAX_protease"/>
</dbReference>
<accession>A0A3N2BXV1</accession>
<keyword evidence="1" id="KW-1133">Transmembrane helix</keyword>
<dbReference type="GO" id="GO:0080120">
    <property type="term" value="P:CAAX-box protein maturation"/>
    <property type="evidence" value="ECO:0007669"/>
    <property type="project" value="UniProtKB-ARBA"/>
</dbReference>
<dbReference type="PANTHER" id="PTHR36435:SF1">
    <property type="entry name" value="CAAX AMINO TERMINAL PROTEASE FAMILY PROTEIN"/>
    <property type="match status" value="1"/>
</dbReference>
<dbReference type="GO" id="GO:0006508">
    <property type="term" value="P:proteolysis"/>
    <property type="evidence" value="ECO:0007669"/>
    <property type="project" value="UniProtKB-KW"/>
</dbReference>
<dbReference type="GO" id="GO:0004175">
    <property type="term" value="F:endopeptidase activity"/>
    <property type="evidence" value="ECO:0007669"/>
    <property type="project" value="UniProtKB-ARBA"/>
</dbReference>
<dbReference type="AlphaFoldDB" id="A0A3N2BXV1"/>